<evidence type="ECO:0000313" key="3">
    <source>
        <dbReference type="Proteomes" id="UP000433309"/>
    </source>
</evidence>
<keyword evidence="3" id="KW-1185">Reference proteome</keyword>
<proteinExistence type="predicted"/>
<gene>
    <name evidence="2" type="ORF">GJ699_03410</name>
</gene>
<organism evidence="2 3">
    <name type="scientific">Duganella guangzhouensis</name>
    <dbReference type="NCBI Taxonomy" id="2666084"/>
    <lineage>
        <taxon>Bacteria</taxon>
        <taxon>Pseudomonadati</taxon>
        <taxon>Pseudomonadota</taxon>
        <taxon>Betaproteobacteria</taxon>
        <taxon>Burkholderiales</taxon>
        <taxon>Oxalobacteraceae</taxon>
        <taxon>Telluria group</taxon>
        <taxon>Duganella</taxon>
    </lineage>
</organism>
<dbReference type="RefSeq" id="WP_154373140.1">
    <property type="nucleotide sequence ID" value="NZ_WKJK01000002.1"/>
</dbReference>
<keyword evidence="1" id="KW-0472">Membrane</keyword>
<feature type="transmembrane region" description="Helical" evidence="1">
    <location>
        <begin position="63"/>
        <end position="83"/>
    </location>
</feature>
<protein>
    <submittedName>
        <fullName evidence="2">Uncharacterized protein</fullName>
    </submittedName>
</protein>
<evidence type="ECO:0000256" key="1">
    <source>
        <dbReference type="SAM" id="Phobius"/>
    </source>
</evidence>
<comment type="caution">
    <text evidence="2">The sequence shown here is derived from an EMBL/GenBank/DDBJ whole genome shotgun (WGS) entry which is preliminary data.</text>
</comment>
<dbReference type="Proteomes" id="UP000433309">
    <property type="component" value="Unassembled WGS sequence"/>
</dbReference>
<reference evidence="2 3" key="1">
    <citation type="submission" date="2019-11" db="EMBL/GenBank/DDBJ databases">
        <title>Novel species isolated from a subtropical stream in China.</title>
        <authorList>
            <person name="Lu H."/>
        </authorList>
    </citation>
    <scope>NUCLEOTIDE SEQUENCE [LARGE SCALE GENOMIC DNA]</scope>
    <source>
        <strain evidence="2 3">FT80W</strain>
    </source>
</reference>
<feature type="transmembrane region" description="Helical" evidence="1">
    <location>
        <begin position="89"/>
        <end position="111"/>
    </location>
</feature>
<accession>A0A6I2KX79</accession>
<keyword evidence="1" id="KW-1133">Transmembrane helix</keyword>
<sequence>MGLFLSPLIMLAVSIVYFSKGDDESRLWVRLLFSLHGMFAALLYIGALAYWQMTQASHAWAATPYLLLHIISLASIAYAFVYFPGPKRWHLLQIVSLFCMVQTVFIGSMALTGEWL</sequence>
<feature type="transmembrane region" description="Helical" evidence="1">
    <location>
        <begin position="28"/>
        <end position="51"/>
    </location>
</feature>
<evidence type="ECO:0000313" key="2">
    <source>
        <dbReference type="EMBL" id="MRW89024.1"/>
    </source>
</evidence>
<dbReference type="EMBL" id="WKJK01000002">
    <property type="protein sequence ID" value="MRW89024.1"/>
    <property type="molecule type" value="Genomic_DNA"/>
</dbReference>
<name>A0A6I2KX79_9BURK</name>
<dbReference type="AlphaFoldDB" id="A0A6I2KX79"/>
<keyword evidence="1" id="KW-0812">Transmembrane</keyword>